<dbReference type="NCBIfam" id="TIGR00450">
    <property type="entry name" value="mnmE_trmE_thdF"/>
    <property type="match status" value="1"/>
</dbReference>
<feature type="binding site" evidence="10">
    <location>
        <position position="253"/>
    </location>
    <ligand>
        <name>Mg(2+)</name>
        <dbReference type="ChEBI" id="CHEBI:18420"/>
    </ligand>
</feature>
<dbReference type="AlphaFoldDB" id="A0A424YBT0"/>
<keyword evidence="9 10" id="KW-0342">GTP-binding</keyword>
<evidence type="ECO:0000256" key="11">
    <source>
        <dbReference type="RuleBase" id="RU003313"/>
    </source>
</evidence>
<dbReference type="PROSITE" id="PS51709">
    <property type="entry name" value="G_TRME"/>
    <property type="match status" value="1"/>
</dbReference>
<protein>
    <recommendedName>
        <fullName evidence="10">tRNA modification GTPase MnmE</fullName>
        <ecNumber evidence="10">3.6.-.-</ecNumber>
    </recommendedName>
</protein>
<dbReference type="GO" id="GO:0002098">
    <property type="term" value="P:tRNA wobble uridine modification"/>
    <property type="evidence" value="ECO:0007669"/>
    <property type="project" value="TreeGrafter"/>
</dbReference>
<comment type="similarity">
    <text evidence="1 10 11">Belongs to the TRAFAC class TrmE-Era-EngA-EngB-Septin-like GTPase superfamily. TrmE GTPase family.</text>
</comment>
<dbReference type="GO" id="GO:0005829">
    <property type="term" value="C:cytosol"/>
    <property type="evidence" value="ECO:0007669"/>
    <property type="project" value="TreeGrafter"/>
</dbReference>
<dbReference type="EMBL" id="QZAA01000231">
    <property type="protein sequence ID" value="RQD73906.1"/>
    <property type="molecule type" value="Genomic_DNA"/>
</dbReference>
<dbReference type="NCBIfam" id="TIGR00231">
    <property type="entry name" value="small_GTP"/>
    <property type="match status" value="1"/>
</dbReference>
<sequence length="456" mass="50824">MEEDTIAAISTPLGEGGIGIVRLSGKDAFSLARKIFKGKGNKIEYRKLLYGHIIDPQDKRVIDEVLVSFMPAPYTYTREDVVEINCHGGIVPLKRILEICLEQGARLAERGEFTLRAFLKGRIDLSQAEGVIDLIRAKTDEGRELALSQVEGKLSQKIKEIKEKILDILAFVEVNLDYPEEDVEEITGERVKEEVKTIIEEIEEILEGAEEGKIYREGIKTAIIGKPNVGKSSLLNALLREQRAIVTEVPGTTRDLLEEAVNIKGVPLNIIDTAGIRKTEDLVEKLGVERTEKILKESHLIIFILDAHTSLEKEDKNILKILQNKKFLVFINKIDLVTSREVDKIVEELGDLPVIKASVKYGEGLKELEKMILDLVFEGKIVSPQSVMVSNTRHKASLEKGKKSLEEALQALEEGLPLDLVAIDLKGSWEALGEITGETIDEGILNKIFSQFCIGK</sequence>
<reference evidence="13 14" key="1">
    <citation type="submission" date="2018-08" db="EMBL/GenBank/DDBJ databases">
        <title>The metabolism and importance of syntrophic acetate oxidation coupled to methane or sulfide production in haloalkaline environments.</title>
        <authorList>
            <person name="Timmers P.H.A."/>
            <person name="Vavourakis C.D."/>
            <person name="Sorokin D.Y."/>
            <person name="Sinninghe Damste J.S."/>
            <person name="Muyzer G."/>
            <person name="Stams A.J.M."/>
            <person name="Plugge C.M."/>
        </authorList>
    </citation>
    <scope>NUCLEOTIDE SEQUENCE [LARGE SCALE GENOMIC DNA]</scope>
    <source>
        <strain evidence="13">MSAO_Bac1</strain>
    </source>
</reference>
<evidence type="ECO:0000259" key="12">
    <source>
        <dbReference type="PROSITE" id="PS51709"/>
    </source>
</evidence>
<comment type="caution">
    <text evidence="10">Lacks conserved residue(s) required for the propagation of feature annotation.</text>
</comment>
<dbReference type="GO" id="GO:0005525">
    <property type="term" value="F:GTP binding"/>
    <property type="evidence" value="ECO:0007669"/>
    <property type="project" value="UniProtKB-UniRule"/>
</dbReference>
<evidence type="ECO:0000256" key="10">
    <source>
        <dbReference type="HAMAP-Rule" id="MF_00379"/>
    </source>
</evidence>
<dbReference type="PRINTS" id="PR00449">
    <property type="entry name" value="RASTRNSFRMNG"/>
</dbReference>
<dbReference type="InterPro" id="IPR004520">
    <property type="entry name" value="GTPase_MnmE"/>
</dbReference>
<feature type="binding site" evidence="10">
    <location>
        <begin position="247"/>
        <end position="253"/>
    </location>
    <ligand>
        <name>GTP</name>
        <dbReference type="ChEBI" id="CHEBI:37565"/>
    </ligand>
</feature>
<feature type="binding site" evidence="10">
    <location>
        <position position="228"/>
    </location>
    <ligand>
        <name>K(+)</name>
        <dbReference type="ChEBI" id="CHEBI:29103"/>
    </ligand>
</feature>
<evidence type="ECO:0000256" key="9">
    <source>
        <dbReference type="ARBA" id="ARBA00023134"/>
    </source>
</evidence>
<dbReference type="GO" id="GO:0030488">
    <property type="term" value="P:tRNA methylation"/>
    <property type="evidence" value="ECO:0007669"/>
    <property type="project" value="TreeGrafter"/>
</dbReference>
<proteinExistence type="inferred from homology"/>
<name>A0A424YBT0_9FIRM</name>
<organism evidence="13 14">
    <name type="scientific">Candidatus Syntrophonatronum acetioxidans</name>
    <dbReference type="NCBI Taxonomy" id="1795816"/>
    <lineage>
        <taxon>Bacteria</taxon>
        <taxon>Bacillati</taxon>
        <taxon>Bacillota</taxon>
        <taxon>Clostridia</taxon>
        <taxon>Eubacteriales</taxon>
        <taxon>Syntrophomonadaceae</taxon>
        <taxon>Candidatus Syntrophonatronum</taxon>
    </lineage>
</organism>
<dbReference type="CDD" id="cd14858">
    <property type="entry name" value="TrmE_N"/>
    <property type="match status" value="1"/>
</dbReference>
<dbReference type="Gene3D" id="1.20.120.430">
    <property type="entry name" value="tRNA modification GTPase MnmE domain 2"/>
    <property type="match status" value="1"/>
</dbReference>
<keyword evidence="8 10" id="KW-0630">Potassium</keyword>
<dbReference type="GO" id="GO:0003924">
    <property type="term" value="F:GTPase activity"/>
    <property type="evidence" value="ECO:0007669"/>
    <property type="project" value="UniProtKB-UniRule"/>
</dbReference>
<dbReference type="InterPro" id="IPR005225">
    <property type="entry name" value="Small_GTP-bd"/>
</dbReference>
<dbReference type="InterPro" id="IPR006073">
    <property type="entry name" value="GTP-bd"/>
</dbReference>
<dbReference type="InterPro" id="IPR027417">
    <property type="entry name" value="P-loop_NTPase"/>
</dbReference>
<gene>
    <name evidence="10 13" type="primary">mnmE</name>
    <name evidence="10" type="synonym">trmE</name>
    <name evidence="13" type="ORF">D5R97_08535</name>
</gene>
<dbReference type="InterPro" id="IPR027368">
    <property type="entry name" value="MnmE_dom2"/>
</dbReference>
<accession>A0A424YBT0</accession>
<evidence type="ECO:0000313" key="14">
    <source>
        <dbReference type="Proteomes" id="UP000285138"/>
    </source>
</evidence>
<dbReference type="GO" id="GO:0042802">
    <property type="term" value="F:identical protein binding"/>
    <property type="evidence" value="ECO:0007669"/>
    <property type="project" value="UniProtKB-ARBA"/>
</dbReference>
<comment type="function">
    <text evidence="10">Exhibits a very high intrinsic GTPase hydrolysis rate. Involved in the addition of a carboxymethylaminomethyl (cmnm) group at the wobble position (U34) of certain tRNAs, forming tRNA-cmnm(5)s(2)U34.</text>
</comment>
<evidence type="ECO:0000256" key="8">
    <source>
        <dbReference type="ARBA" id="ARBA00022958"/>
    </source>
</evidence>
<dbReference type="InterPro" id="IPR018948">
    <property type="entry name" value="GTP-bd_TrmE_N"/>
</dbReference>
<feature type="binding site" evidence="10">
    <location>
        <position position="22"/>
    </location>
    <ligand>
        <name>(6S)-5-formyl-5,6,7,8-tetrahydrofolate</name>
        <dbReference type="ChEBI" id="CHEBI:57457"/>
    </ligand>
</feature>
<dbReference type="PANTHER" id="PTHR42714:SF2">
    <property type="entry name" value="TRNA MODIFICATION GTPASE GTPBP3, MITOCHONDRIAL"/>
    <property type="match status" value="1"/>
</dbReference>
<keyword evidence="7 10" id="KW-0460">Magnesium</keyword>
<keyword evidence="5 10" id="KW-0547">Nucleotide-binding</keyword>
<dbReference type="Proteomes" id="UP000285138">
    <property type="component" value="Unassembled WGS sequence"/>
</dbReference>
<comment type="cofactor">
    <cofactor evidence="10">
        <name>K(+)</name>
        <dbReference type="ChEBI" id="CHEBI:29103"/>
    </cofactor>
    <text evidence="10">Binds 1 potassium ion per subunit.</text>
</comment>
<dbReference type="SUPFAM" id="SSF52540">
    <property type="entry name" value="P-loop containing nucleoside triphosphate hydrolases"/>
    <property type="match status" value="1"/>
</dbReference>
<dbReference type="Pfam" id="PF01926">
    <property type="entry name" value="MMR_HSR1"/>
    <property type="match status" value="1"/>
</dbReference>
<dbReference type="InterPro" id="IPR031168">
    <property type="entry name" value="G_TrmE"/>
</dbReference>
<dbReference type="InterPro" id="IPR027266">
    <property type="entry name" value="TrmE/GcvT-like"/>
</dbReference>
<feature type="binding site" evidence="10">
    <location>
        <position position="83"/>
    </location>
    <ligand>
        <name>(6S)-5-formyl-5,6,7,8-tetrahydrofolate</name>
        <dbReference type="ChEBI" id="CHEBI:57457"/>
    </ligand>
</feature>
<evidence type="ECO:0000256" key="7">
    <source>
        <dbReference type="ARBA" id="ARBA00022842"/>
    </source>
</evidence>
<comment type="subcellular location">
    <subcellularLocation>
        <location evidence="10">Cytoplasm</location>
    </subcellularLocation>
</comment>
<feature type="binding site" evidence="10">
    <location>
        <position position="232"/>
    </location>
    <ligand>
        <name>Mg(2+)</name>
        <dbReference type="ChEBI" id="CHEBI:18420"/>
    </ligand>
</feature>
<evidence type="ECO:0000313" key="13">
    <source>
        <dbReference type="EMBL" id="RQD73906.1"/>
    </source>
</evidence>
<feature type="binding site" evidence="10">
    <location>
        <position position="252"/>
    </location>
    <ligand>
        <name>K(+)</name>
        <dbReference type="ChEBI" id="CHEBI:29103"/>
    </ligand>
</feature>
<evidence type="ECO:0000256" key="4">
    <source>
        <dbReference type="ARBA" id="ARBA00022723"/>
    </source>
</evidence>
<feature type="domain" description="TrmE-type G" evidence="12">
    <location>
        <begin position="218"/>
        <end position="377"/>
    </location>
</feature>
<feature type="binding site" evidence="10">
    <location>
        <begin position="272"/>
        <end position="275"/>
    </location>
    <ligand>
        <name>GTP</name>
        <dbReference type="ChEBI" id="CHEBI:37565"/>
    </ligand>
</feature>
<feature type="binding site" evidence="10">
    <location>
        <position position="456"/>
    </location>
    <ligand>
        <name>(6S)-5-formyl-5,6,7,8-tetrahydrofolate</name>
        <dbReference type="ChEBI" id="CHEBI:57457"/>
    </ligand>
</feature>
<dbReference type="FunFam" id="3.40.50.300:FF:000494">
    <property type="entry name" value="tRNA modification GTPase MnmE"/>
    <property type="match status" value="1"/>
</dbReference>
<keyword evidence="6 10" id="KW-0378">Hydrolase</keyword>
<dbReference type="Pfam" id="PF10396">
    <property type="entry name" value="TrmE_N"/>
    <property type="match status" value="1"/>
</dbReference>
<dbReference type="HAMAP" id="MF_00379">
    <property type="entry name" value="GTPase_MnmE"/>
    <property type="match status" value="1"/>
</dbReference>
<comment type="subunit">
    <text evidence="10">Homodimer. Heterotetramer of two MnmE and two MnmG subunits.</text>
</comment>
<evidence type="ECO:0000256" key="2">
    <source>
        <dbReference type="ARBA" id="ARBA00022490"/>
    </source>
</evidence>
<feature type="binding site" evidence="10">
    <location>
        <position position="122"/>
    </location>
    <ligand>
        <name>(6S)-5-formyl-5,6,7,8-tetrahydrofolate</name>
        <dbReference type="ChEBI" id="CHEBI:57457"/>
    </ligand>
</feature>
<keyword evidence="3 10" id="KW-0819">tRNA processing</keyword>
<feature type="binding site" evidence="10">
    <location>
        <position position="249"/>
    </location>
    <ligand>
        <name>K(+)</name>
        <dbReference type="ChEBI" id="CHEBI:29103"/>
    </ligand>
</feature>
<keyword evidence="4 10" id="KW-0479">Metal-binding</keyword>
<dbReference type="Pfam" id="PF12631">
    <property type="entry name" value="MnmE_helical"/>
    <property type="match status" value="1"/>
</dbReference>
<dbReference type="SUPFAM" id="SSF116878">
    <property type="entry name" value="TrmE connector domain"/>
    <property type="match status" value="1"/>
</dbReference>
<evidence type="ECO:0000256" key="3">
    <source>
        <dbReference type="ARBA" id="ARBA00022694"/>
    </source>
</evidence>
<feature type="binding site" evidence="10">
    <location>
        <position position="247"/>
    </location>
    <ligand>
        <name>K(+)</name>
        <dbReference type="ChEBI" id="CHEBI:29103"/>
    </ligand>
</feature>
<dbReference type="PANTHER" id="PTHR42714">
    <property type="entry name" value="TRNA MODIFICATION GTPASE GTPBP3"/>
    <property type="match status" value="1"/>
</dbReference>
<dbReference type="NCBIfam" id="NF003661">
    <property type="entry name" value="PRK05291.1-3"/>
    <property type="match status" value="1"/>
</dbReference>
<evidence type="ECO:0000256" key="5">
    <source>
        <dbReference type="ARBA" id="ARBA00022741"/>
    </source>
</evidence>
<dbReference type="InterPro" id="IPR025867">
    <property type="entry name" value="MnmE_helical"/>
</dbReference>
<comment type="caution">
    <text evidence="13">The sequence shown here is derived from an EMBL/GenBank/DDBJ whole genome shotgun (WGS) entry which is preliminary data.</text>
</comment>
<dbReference type="CDD" id="cd04164">
    <property type="entry name" value="trmE"/>
    <property type="match status" value="1"/>
</dbReference>
<dbReference type="GO" id="GO:0046872">
    <property type="term" value="F:metal ion binding"/>
    <property type="evidence" value="ECO:0007669"/>
    <property type="project" value="UniProtKB-KW"/>
</dbReference>
<dbReference type="Gene3D" id="3.40.50.300">
    <property type="entry name" value="P-loop containing nucleotide triphosphate hydrolases"/>
    <property type="match status" value="1"/>
</dbReference>
<dbReference type="FunFam" id="3.30.1360.120:FF:000003">
    <property type="entry name" value="tRNA modification GTPase MnmE"/>
    <property type="match status" value="1"/>
</dbReference>
<feature type="binding site" evidence="10">
    <location>
        <begin position="228"/>
        <end position="233"/>
    </location>
    <ligand>
        <name>GTP</name>
        <dbReference type="ChEBI" id="CHEBI:37565"/>
    </ligand>
</feature>
<evidence type="ECO:0000256" key="1">
    <source>
        <dbReference type="ARBA" id="ARBA00011043"/>
    </source>
</evidence>
<dbReference type="Gene3D" id="3.30.1360.120">
    <property type="entry name" value="Probable tRNA modification gtpase trme, domain 1"/>
    <property type="match status" value="1"/>
</dbReference>
<keyword evidence="2 10" id="KW-0963">Cytoplasm</keyword>
<evidence type="ECO:0000256" key="6">
    <source>
        <dbReference type="ARBA" id="ARBA00022801"/>
    </source>
</evidence>
<dbReference type="EC" id="3.6.-.-" evidence="10"/>